<proteinExistence type="inferred from homology"/>
<dbReference type="PANTHER" id="PTHR15929">
    <property type="entry name" value="STORE-OPERATED CALCIUM ENTRY-ASSOCIATED REGULATORY FACTOR"/>
    <property type="match status" value="1"/>
</dbReference>
<evidence type="ECO:0000256" key="4">
    <source>
        <dbReference type="ARBA" id="ARBA00022448"/>
    </source>
</evidence>
<keyword evidence="8" id="KW-0256">Endoplasmic reticulum</keyword>
<dbReference type="Proteomes" id="UP000659654">
    <property type="component" value="Unassembled WGS sequence"/>
</dbReference>
<feature type="chain" id="PRO_5035360327" description="Store-operated calcium entry-associated regulatory factor" evidence="16">
    <location>
        <begin position="19"/>
        <end position="292"/>
    </location>
</feature>
<feature type="region of interest" description="Disordered" evidence="14">
    <location>
        <begin position="243"/>
        <end position="292"/>
    </location>
</feature>
<feature type="compositionally biased region" description="Pro residues" evidence="14">
    <location>
        <begin position="186"/>
        <end position="198"/>
    </location>
</feature>
<dbReference type="EMBL" id="CAJFCV020000002">
    <property type="protein sequence ID" value="CAG9098136.1"/>
    <property type="molecule type" value="Genomic_DNA"/>
</dbReference>
<gene>
    <name evidence="17" type="ORF">BXYJ_LOCUS4242</name>
</gene>
<evidence type="ECO:0000256" key="10">
    <source>
        <dbReference type="ARBA" id="ARBA00022989"/>
    </source>
</evidence>
<dbReference type="GO" id="GO:0005789">
    <property type="term" value="C:endoplasmic reticulum membrane"/>
    <property type="evidence" value="ECO:0007669"/>
    <property type="project" value="UniProtKB-SubCell"/>
</dbReference>
<evidence type="ECO:0000256" key="2">
    <source>
        <dbReference type="ARBA" id="ARBA00006833"/>
    </source>
</evidence>
<feature type="signal peptide" evidence="16">
    <location>
        <begin position="1"/>
        <end position="18"/>
    </location>
</feature>
<keyword evidence="9" id="KW-0106">Calcium</keyword>
<evidence type="ECO:0000256" key="7">
    <source>
        <dbReference type="ARBA" id="ARBA00022729"/>
    </source>
</evidence>
<evidence type="ECO:0000256" key="12">
    <source>
        <dbReference type="ARBA" id="ARBA00023136"/>
    </source>
</evidence>
<evidence type="ECO:0000313" key="20">
    <source>
        <dbReference type="Proteomes" id="UP000659654"/>
    </source>
</evidence>
<dbReference type="GO" id="GO:2001256">
    <property type="term" value="P:regulation of store-operated calcium entry"/>
    <property type="evidence" value="ECO:0007669"/>
    <property type="project" value="InterPro"/>
</dbReference>
<keyword evidence="10 15" id="KW-1133">Transmembrane helix</keyword>
<keyword evidence="12 15" id="KW-0472">Membrane</keyword>
<evidence type="ECO:0000256" key="9">
    <source>
        <dbReference type="ARBA" id="ARBA00022837"/>
    </source>
</evidence>
<protein>
    <recommendedName>
        <fullName evidence="3">Store-operated calcium entry-associated regulatory factor</fullName>
    </recommendedName>
    <alternativeName>
        <fullName evidence="13">Transmembrane protein 66</fullName>
    </alternativeName>
</protein>
<comment type="similarity">
    <text evidence="2">Belongs to the SARAF family.</text>
</comment>
<reference evidence="18" key="2">
    <citation type="submission" date="2020-08" db="EMBL/GenBank/DDBJ databases">
        <authorList>
            <person name="Kikuchi T."/>
        </authorList>
    </citation>
    <scope>NUCLEOTIDE SEQUENCE</scope>
    <source>
        <strain evidence="17">Ka4C1</strain>
    </source>
</reference>
<evidence type="ECO:0000256" key="5">
    <source>
        <dbReference type="ARBA" id="ARBA00022568"/>
    </source>
</evidence>
<dbReference type="EMBL" id="CAJFDI010000002">
    <property type="protein sequence ID" value="CAD5215863.1"/>
    <property type="molecule type" value="Genomic_DNA"/>
</dbReference>
<dbReference type="Pfam" id="PF06682">
    <property type="entry name" value="SARAF"/>
    <property type="match status" value="1"/>
</dbReference>
<evidence type="ECO:0000256" key="14">
    <source>
        <dbReference type="SAM" id="MobiDB-lite"/>
    </source>
</evidence>
<keyword evidence="4" id="KW-0813">Transport</keyword>
<dbReference type="AlphaFoldDB" id="A0A1I7SVR4"/>
<keyword evidence="6 15" id="KW-0812">Transmembrane</keyword>
<dbReference type="InterPro" id="IPR009567">
    <property type="entry name" value="SARAF"/>
</dbReference>
<evidence type="ECO:0000256" key="16">
    <source>
        <dbReference type="SAM" id="SignalP"/>
    </source>
</evidence>
<feature type="region of interest" description="Disordered" evidence="14">
    <location>
        <begin position="179"/>
        <end position="220"/>
    </location>
</feature>
<dbReference type="SMR" id="A0A1I7SVR4"/>
<dbReference type="Proteomes" id="UP000582659">
    <property type="component" value="Unassembled WGS sequence"/>
</dbReference>
<evidence type="ECO:0000313" key="17">
    <source>
        <dbReference type="EMBL" id="CAD5215863.1"/>
    </source>
</evidence>
<comment type="subcellular location">
    <subcellularLocation>
        <location evidence="1">Endoplasmic reticulum membrane</location>
        <topology evidence="1">Single-pass type I membrane protein</topology>
    </subcellularLocation>
</comment>
<dbReference type="OrthoDB" id="20303at2759"/>
<keyword evidence="11" id="KW-0406">Ion transport</keyword>
<evidence type="ECO:0000256" key="6">
    <source>
        <dbReference type="ARBA" id="ARBA00022692"/>
    </source>
</evidence>
<evidence type="ECO:0000313" key="21">
    <source>
        <dbReference type="WBParaSite" id="BXY_1714200.1"/>
    </source>
</evidence>
<feature type="compositionally biased region" description="Low complexity" evidence="14">
    <location>
        <begin position="271"/>
        <end position="284"/>
    </location>
</feature>
<evidence type="ECO:0000313" key="19">
    <source>
        <dbReference type="Proteomes" id="UP000095284"/>
    </source>
</evidence>
<evidence type="ECO:0000256" key="1">
    <source>
        <dbReference type="ARBA" id="ARBA00004115"/>
    </source>
</evidence>
<evidence type="ECO:0000256" key="15">
    <source>
        <dbReference type="SAM" id="Phobius"/>
    </source>
</evidence>
<dbReference type="PANTHER" id="PTHR15929:SF0">
    <property type="entry name" value="STORE-OPERATED CALCIUM ENTRY-ASSOCIATED REGULATORY FACTOR"/>
    <property type="match status" value="1"/>
</dbReference>
<feature type="transmembrane region" description="Helical" evidence="15">
    <location>
        <begin position="144"/>
        <end position="162"/>
    </location>
</feature>
<evidence type="ECO:0000256" key="13">
    <source>
        <dbReference type="ARBA" id="ARBA00031116"/>
    </source>
</evidence>
<dbReference type="WBParaSite" id="BXY_1714200.1">
    <property type="protein sequence ID" value="BXY_1714200.1"/>
    <property type="gene ID" value="BXY_1714200"/>
</dbReference>
<evidence type="ECO:0000256" key="11">
    <source>
        <dbReference type="ARBA" id="ARBA00023065"/>
    </source>
</evidence>
<organism evidence="19 21">
    <name type="scientific">Bursaphelenchus xylophilus</name>
    <name type="common">Pinewood nematode worm</name>
    <name type="synonym">Aphelenchoides xylophilus</name>
    <dbReference type="NCBI Taxonomy" id="6326"/>
    <lineage>
        <taxon>Eukaryota</taxon>
        <taxon>Metazoa</taxon>
        <taxon>Ecdysozoa</taxon>
        <taxon>Nematoda</taxon>
        <taxon>Chromadorea</taxon>
        <taxon>Rhabditida</taxon>
        <taxon>Tylenchina</taxon>
        <taxon>Tylenchomorpha</taxon>
        <taxon>Aphelenchoidea</taxon>
        <taxon>Aphelenchoididae</taxon>
        <taxon>Bursaphelenchus</taxon>
    </lineage>
</organism>
<keyword evidence="7 16" id="KW-0732">Signal</keyword>
<keyword evidence="20" id="KW-1185">Reference proteome</keyword>
<sequence length="292" mass="31549">MTKFVLFLLLIFCSTCEGQQRVLLRDVTSVTLKRGEYTTGRRSSSVPQLQCVGGTAYGKFSPKVVQCYNRGFDGVDVQWECKAEMPDQYEFGKITVSCEGYDRPNDPFILAGSCGLEYELDYSKKGVSGGYYKASYPEDKTITVVFYIVFAIVVLYIIYNWVTPRDGAAGTAGYGGDYPGGGGGGPDPPGWRRPPTAPPSYDDATKPTYSSSSSSRPATDGPGFWSGLGLGALGGYAANNFMNSGNAGTRRRATQFDRDTGYYQDDYDRPSTSGQTSSGTHTSSGFGGTSRR</sequence>
<evidence type="ECO:0000313" key="18">
    <source>
        <dbReference type="EMBL" id="CAG9098136.1"/>
    </source>
</evidence>
<dbReference type="Proteomes" id="UP000095284">
    <property type="component" value="Unplaced"/>
</dbReference>
<keyword evidence="5" id="KW-0109">Calcium transport</keyword>
<dbReference type="GO" id="GO:0006816">
    <property type="term" value="P:calcium ion transport"/>
    <property type="evidence" value="ECO:0007669"/>
    <property type="project" value="UniProtKB-KW"/>
</dbReference>
<reference evidence="21" key="1">
    <citation type="submission" date="2016-11" db="UniProtKB">
        <authorList>
            <consortium name="WormBaseParasite"/>
        </authorList>
    </citation>
    <scope>IDENTIFICATION</scope>
</reference>
<name>A0A1I7SVR4_BURXY</name>
<evidence type="ECO:0000256" key="3">
    <source>
        <dbReference type="ARBA" id="ARBA00016584"/>
    </source>
</evidence>
<dbReference type="eggNOG" id="ENOG502QT6Y">
    <property type="taxonomic scope" value="Eukaryota"/>
</dbReference>
<accession>A0A1I7SVR4</accession>
<evidence type="ECO:0000256" key="8">
    <source>
        <dbReference type="ARBA" id="ARBA00022824"/>
    </source>
</evidence>